<sequence length="349" mass="39841">MTSETVERQSFWAVTLEEARELHLDGILDATAYLLAIVKAHGAAGWEWAIDVKVFCEQWGFTERTFYRAKSILERKKLIFLKKRSRNIIGWRSQQSSDSTKAQNPDSSKAPPTVAASMPQVTLPLPIMAMALPQLTLPLTITPINLPLITVQLPIMAESQPETLDVQGIEESTKSFSALDQINFKSPTTTSSNEKEKVVVVGKNSFCEEKDKDWLTGIKARLREIRIAPDNVKWTFSQFPKNVIEDAIAYTAEQKWAYKPGAVYVKACREQQKPEQKSFCEDQFSAPPEPDEDTLNWLKELKDKRTIKDFYLCPWNNSRYRALFVDTGASMQPWWKVVETLKKDELTKT</sequence>
<evidence type="ECO:0000313" key="3">
    <source>
        <dbReference type="Proteomes" id="UP000010472"/>
    </source>
</evidence>
<proteinExistence type="predicted"/>
<evidence type="ECO:0000256" key="1">
    <source>
        <dbReference type="SAM" id="MobiDB-lite"/>
    </source>
</evidence>
<dbReference type="OrthoDB" id="1258529at2"/>
<gene>
    <name evidence="2" type="ORF">Cri9333_0513</name>
</gene>
<protein>
    <recommendedName>
        <fullName evidence="4">Helix-turn-helix domain-containing protein</fullName>
    </recommendedName>
</protein>
<dbReference type="HOGENOM" id="CLU_793920_0_0_3"/>
<dbReference type="RefSeq" id="WP_015201606.1">
    <property type="nucleotide sequence ID" value="NC_019753.1"/>
</dbReference>
<name>K9VU33_9CYAN</name>
<dbReference type="Proteomes" id="UP000010472">
    <property type="component" value="Chromosome"/>
</dbReference>
<dbReference type="KEGG" id="cep:Cri9333_0513"/>
<dbReference type="eggNOG" id="ENOG502ZWH7">
    <property type="taxonomic scope" value="Bacteria"/>
</dbReference>
<keyword evidence="3" id="KW-1185">Reference proteome</keyword>
<feature type="compositionally biased region" description="Polar residues" evidence="1">
    <location>
        <begin position="92"/>
        <end position="107"/>
    </location>
</feature>
<dbReference type="STRING" id="1173022.Cri9333_0513"/>
<evidence type="ECO:0000313" key="2">
    <source>
        <dbReference type="EMBL" id="AFZ11471.1"/>
    </source>
</evidence>
<evidence type="ECO:0008006" key="4">
    <source>
        <dbReference type="Google" id="ProtNLM"/>
    </source>
</evidence>
<dbReference type="AlphaFoldDB" id="K9VU33"/>
<accession>K9VU33</accession>
<organism evidence="2 3">
    <name type="scientific">Crinalium epipsammum PCC 9333</name>
    <dbReference type="NCBI Taxonomy" id="1173022"/>
    <lineage>
        <taxon>Bacteria</taxon>
        <taxon>Bacillati</taxon>
        <taxon>Cyanobacteriota</taxon>
        <taxon>Cyanophyceae</taxon>
        <taxon>Gomontiellales</taxon>
        <taxon>Gomontiellaceae</taxon>
        <taxon>Crinalium</taxon>
    </lineage>
</organism>
<dbReference type="EMBL" id="CP003620">
    <property type="protein sequence ID" value="AFZ11471.1"/>
    <property type="molecule type" value="Genomic_DNA"/>
</dbReference>
<feature type="region of interest" description="Disordered" evidence="1">
    <location>
        <begin position="92"/>
        <end position="115"/>
    </location>
</feature>
<reference evidence="2 3" key="1">
    <citation type="submission" date="2012-06" db="EMBL/GenBank/DDBJ databases">
        <title>Finished chromosome of genome of Crinalium epipsammum PCC 9333.</title>
        <authorList>
            <consortium name="US DOE Joint Genome Institute"/>
            <person name="Gugger M."/>
            <person name="Coursin T."/>
            <person name="Rippka R."/>
            <person name="Tandeau De Marsac N."/>
            <person name="Huntemann M."/>
            <person name="Wei C.-L."/>
            <person name="Han J."/>
            <person name="Detter J.C."/>
            <person name="Han C."/>
            <person name="Tapia R."/>
            <person name="Davenport K."/>
            <person name="Daligault H."/>
            <person name="Erkkila T."/>
            <person name="Gu W."/>
            <person name="Munk A.C.C."/>
            <person name="Teshima H."/>
            <person name="Xu Y."/>
            <person name="Chain P."/>
            <person name="Chen A."/>
            <person name="Krypides N."/>
            <person name="Mavromatis K."/>
            <person name="Markowitz V."/>
            <person name="Szeto E."/>
            <person name="Ivanova N."/>
            <person name="Mikhailova N."/>
            <person name="Ovchinnikova G."/>
            <person name="Pagani I."/>
            <person name="Pati A."/>
            <person name="Goodwin L."/>
            <person name="Peters L."/>
            <person name="Pitluck S."/>
            <person name="Woyke T."/>
            <person name="Kerfeld C."/>
        </authorList>
    </citation>
    <scope>NUCLEOTIDE SEQUENCE [LARGE SCALE GENOMIC DNA]</scope>
    <source>
        <strain evidence="2 3">PCC 9333</strain>
    </source>
</reference>